<dbReference type="Gene3D" id="3.80.10.10">
    <property type="entry name" value="Ribonuclease Inhibitor"/>
    <property type="match status" value="1"/>
</dbReference>
<organism evidence="1 2">
    <name type="scientific">Medicago truncatula</name>
    <name type="common">Barrel medic</name>
    <name type="synonym">Medicago tribuloides</name>
    <dbReference type="NCBI Taxonomy" id="3880"/>
    <lineage>
        <taxon>Eukaryota</taxon>
        <taxon>Viridiplantae</taxon>
        <taxon>Streptophyta</taxon>
        <taxon>Embryophyta</taxon>
        <taxon>Tracheophyta</taxon>
        <taxon>Spermatophyta</taxon>
        <taxon>Magnoliopsida</taxon>
        <taxon>eudicotyledons</taxon>
        <taxon>Gunneridae</taxon>
        <taxon>Pentapetalae</taxon>
        <taxon>rosids</taxon>
        <taxon>fabids</taxon>
        <taxon>Fabales</taxon>
        <taxon>Fabaceae</taxon>
        <taxon>Papilionoideae</taxon>
        <taxon>50 kb inversion clade</taxon>
        <taxon>NPAAA clade</taxon>
        <taxon>Hologalegina</taxon>
        <taxon>IRL clade</taxon>
        <taxon>Trifolieae</taxon>
        <taxon>Medicago</taxon>
    </lineage>
</organism>
<evidence type="ECO:0000313" key="2">
    <source>
        <dbReference type="Proteomes" id="UP000265566"/>
    </source>
</evidence>
<dbReference type="SUPFAM" id="SSF52058">
    <property type="entry name" value="L domain-like"/>
    <property type="match status" value="1"/>
</dbReference>
<dbReference type="EMBL" id="PSQE01000002">
    <property type="protein sequence ID" value="RHN74269.1"/>
    <property type="molecule type" value="Genomic_DNA"/>
</dbReference>
<sequence>MELQGSKYCYKLPPLGQLPSLKELRIAKFDGLLSAGSEFYGNGSSVVTESFGSLETLRIENMSAWEDWQHPNESNKAFAVLKELHINSCPRLKKDLPVNFPSLTLLVIRDCKKLISSLPTTSLALKVLNIDNIVGT</sequence>
<evidence type="ECO:0000313" key="1">
    <source>
        <dbReference type="EMBL" id="RHN74269.1"/>
    </source>
</evidence>
<reference evidence="2" key="1">
    <citation type="journal article" date="2018" name="Nat. Plants">
        <title>Whole-genome landscape of Medicago truncatula symbiotic genes.</title>
        <authorList>
            <person name="Pecrix Y."/>
            <person name="Staton S.E."/>
            <person name="Sallet E."/>
            <person name="Lelandais-Briere C."/>
            <person name="Moreau S."/>
            <person name="Carrere S."/>
            <person name="Blein T."/>
            <person name="Jardinaud M.F."/>
            <person name="Latrasse D."/>
            <person name="Zouine M."/>
            <person name="Zahm M."/>
            <person name="Kreplak J."/>
            <person name="Mayjonade B."/>
            <person name="Satge C."/>
            <person name="Perez M."/>
            <person name="Cauet S."/>
            <person name="Marande W."/>
            <person name="Chantry-Darmon C."/>
            <person name="Lopez-Roques C."/>
            <person name="Bouchez O."/>
            <person name="Berard A."/>
            <person name="Debelle F."/>
            <person name="Munos S."/>
            <person name="Bendahmane A."/>
            <person name="Berges H."/>
            <person name="Niebel A."/>
            <person name="Buitink J."/>
            <person name="Frugier F."/>
            <person name="Benhamed M."/>
            <person name="Crespi M."/>
            <person name="Gouzy J."/>
            <person name="Gamas P."/>
        </authorList>
    </citation>
    <scope>NUCLEOTIDE SEQUENCE [LARGE SCALE GENOMIC DNA]</scope>
    <source>
        <strain evidence="2">cv. Jemalong A17</strain>
    </source>
</reference>
<name>A0A396J7S0_MEDTR</name>
<comment type="caution">
    <text evidence="1">The sequence shown here is derived from an EMBL/GenBank/DDBJ whole genome shotgun (WGS) entry which is preliminary data.</text>
</comment>
<accession>A0A396J7S0</accession>
<dbReference type="AlphaFoldDB" id="A0A396J7S0"/>
<dbReference type="PANTHER" id="PTHR47186:SF26">
    <property type="entry name" value="LEUCINE-RICH REPEAT DOMAIN, L DOMAIN-CONTAINING PROTEIN-RELATED"/>
    <property type="match status" value="1"/>
</dbReference>
<dbReference type="Proteomes" id="UP000265566">
    <property type="component" value="Chromosome 2"/>
</dbReference>
<dbReference type="Gramene" id="rna10305">
    <property type="protein sequence ID" value="RHN74269.1"/>
    <property type="gene ID" value="gene10305"/>
</dbReference>
<proteinExistence type="predicted"/>
<protein>
    <submittedName>
        <fullName evidence="1">Putative leucine-rich repeat domain, L domain-containing protein</fullName>
    </submittedName>
</protein>
<dbReference type="PANTHER" id="PTHR47186">
    <property type="entry name" value="LEUCINE-RICH REPEAT-CONTAINING PROTEIN 57"/>
    <property type="match status" value="1"/>
</dbReference>
<dbReference type="InterPro" id="IPR032675">
    <property type="entry name" value="LRR_dom_sf"/>
</dbReference>
<gene>
    <name evidence="1" type="ORF">MtrunA17_Chr2g0308471</name>
</gene>